<dbReference type="OrthoDB" id="10251089at2759"/>
<evidence type="ECO:0000259" key="3">
    <source>
        <dbReference type="PROSITE" id="PS50249"/>
    </source>
</evidence>
<dbReference type="GO" id="GO:0006511">
    <property type="term" value="P:ubiquitin-dependent protein catabolic process"/>
    <property type="evidence" value="ECO:0007669"/>
    <property type="project" value="InterPro"/>
</dbReference>
<dbReference type="InterPro" id="IPR007716">
    <property type="entry name" value="NPL4_Zn-bd_put"/>
</dbReference>
<dbReference type="AlphaFoldDB" id="A0A8S9WW51"/>
<feature type="compositionally biased region" description="Polar residues" evidence="2">
    <location>
        <begin position="115"/>
        <end position="126"/>
    </location>
</feature>
<dbReference type="GO" id="GO:0031625">
    <property type="term" value="F:ubiquitin protein ligase binding"/>
    <property type="evidence" value="ECO:0007669"/>
    <property type="project" value="TreeGrafter"/>
</dbReference>
<dbReference type="GO" id="GO:0043130">
    <property type="term" value="F:ubiquitin binding"/>
    <property type="evidence" value="ECO:0007669"/>
    <property type="project" value="TreeGrafter"/>
</dbReference>
<dbReference type="Pfam" id="PF11543">
    <property type="entry name" value="UN_NPL4"/>
    <property type="match status" value="1"/>
</dbReference>
<comment type="similarity">
    <text evidence="1">Belongs to the NPL4 family.</text>
</comment>
<keyword evidence="5" id="KW-1185">Reference proteome</keyword>
<dbReference type="PROSITE" id="PS50249">
    <property type="entry name" value="MPN"/>
    <property type="match status" value="1"/>
</dbReference>
<dbReference type="Proteomes" id="UP000466442">
    <property type="component" value="Unassembled WGS sequence"/>
</dbReference>
<dbReference type="InterPro" id="IPR024682">
    <property type="entry name" value="Npl4_Ub-like_dom"/>
</dbReference>
<feature type="compositionally biased region" description="Low complexity" evidence="2">
    <location>
        <begin position="89"/>
        <end position="109"/>
    </location>
</feature>
<evidence type="ECO:0000313" key="4">
    <source>
        <dbReference type="EMBL" id="KAF6200449.1"/>
    </source>
</evidence>
<evidence type="ECO:0000256" key="1">
    <source>
        <dbReference type="ARBA" id="ARBA00011025"/>
    </source>
</evidence>
<gene>
    <name evidence="4" type="ORF">GE061_004892</name>
</gene>
<evidence type="ECO:0000313" key="5">
    <source>
        <dbReference type="Proteomes" id="UP000466442"/>
    </source>
</evidence>
<dbReference type="GO" id="GO:0005634">
    <property type="term" value="C:nucleus"/>
    <property type="evidence" value="ECO:0007669"/>
    <property type="project" value="TreeGrafter"/>
</dbReference>
<dbReference type="PANTHER" id="PTHR12710">
    <property type="entry name" value="NUCLEAR PROTEIN LOCALIZATION 4"/>
    <property type="match status" value="1"/>
</dbReference>
<feature type="region of interest" description="Disordered" evidence="2">
    <location>
        <begin position="89"/>
        <end position="126"/>
    </location>
</feature>
<dbReference type="InterPro" id="IPR029071">
    <property type="entry name" value="Ubiquitin-like_domsf"/>
</dbReference>
<accession>A0A8S9WW51</accession>
<feature type="domain" description="MPN" evidence="3">
    <location>
        <begin position="245"/>
        <end position="383"/>
    </location>
</feature>
<dbReference type="Gene3D" id="3.10.20.90">
    <property type="entry name" value="Phosphatidylinositol 3-kinase Catalytic Subunit, Chain A, domain 1"/>
    <property type="match status" value="1"/>
</dbReference>
<dbReference type="PANTHER" id="PTHR12710:SF0">
    <property type="entry name" value="NUCLEAR PROTEIN LOCALIZATION PROTEIN 4 HOMOLOG"/>
    <property type="match status" value="1"/>
</dbReference>
<reference evidence="4" key="1">
    <citation type="journal article" date="2021" name="Mol. Ecol. Resour.">
        <title>Apolygus lucorum genome provides insights into omnivorousness and mesophyll feeding.</title>
        <authorList>
            <person name="Liu Y."/>
            <person name="Liu H."/>
            <person name="Wang H."/>
            <person name="Huang T."/>
            <person name="Liu B."/>
            <person name="Yang B."/>
            <person name="Yin L."/>
            <person name="Li B."/>
            <person name="Zhang Y."/>
            <person name="Zhang S."/>
            <person name="Jiang F."/>
            <person name="Zhang X."/>
            <person name="Ren Y."/>
            <person name="Wang B."/>
            <person name="Wang S."/>
            <person name="Lu Y."/>
            <person name="Wu K."/>
            <person name="Fan W."/>
            <person name="Wang G."/>
        </authorList>
    </citation>
    <scope>NUCLEOTIDE SEQUENCE</scope>
    <source>
        <strain evidence="4">12Hb</strain>
    </source>
</reference>
<dbReference type="Pfam" id="PF05021">
    <property type="entry name" value="NPL4"/>
    <property type="match status" value="1"/>
</dbReference>
<evidence type="ECO:0000256" key="2">
    <source>
        <dbReference type="SAM" id="MobiDB-lite"/>
    </source>
</evidence>
<proteinExistence type="inferred from homology"/>
<protein>
    <recommendedName>
        <fullName evidence="3">MPN domain-containing protein</fullName>
    </recommendedName>
</protein>
<organism evidence="4 5">
    <name type="scientific">Apolygus lucorum</name>
    <name type="common">Small green plant bug</name>
    <name type="synonym">Lygocoris lucorum</name>
    <dbReference type="NCBI Taxonomy" id="248454"/>
    <lineage>
        <taxon>Eukaryota</taxon>
        <taxon>Metazoa</taxon>
        <taxon>Ecdysozoa</taxon>
        <taxon>Arthropoda</taxon>
        <taxon>Hexapoda</taxon>
        <taxon>Insecta</taxon>
        <taxon>Pterygota</taxon>
        <taxon>Neoptera</taxon>
        <taxon>Paraneoptera</taxon>
        <taxon>Hemiptera</taxon>
        <taxon>Heteroptera</taxon>
        <taxon>Panheteroptera</taxon>
        <taxon>Cimicomorpha</taxon>
        <taxon>Miridae</taxon>
        <taxon>Mirini</taxon>
        <taxon>Apolygus</taxon>
    </lineage>
</organism>
<dbReference type="SUPFAM" id="SSF54236">
    <property type="entry name" value="Ubiquitin-like"/>
    <property type="match status" value="1"/>
</dbReference>
<dbReference type="CDD" id="cd08061">
    <property type="entry name" value="MPN_NPL4"/>
    <property type="match status" value="1"/>
</dbReference>
<dbReference type="InterPro" id="IPR016563">
    <property type="entry name" value="Npl4"/>
</dbReference>
<sequence>MSNAKNIVLRIQTPEGTKRINVCPGDSITSVYEKVRGAFSFRTNNFTLYCNRNNKDEIASSNSTTVASKGLKHGDVLYLQAHDGISLFPQQQSTSGSSTSQSTPSGDPGFDPQEGMSSTGGSSNNFVEDAVDKTLWAMDGKILRERDQKLCHHNANGCCIHCSPLEPYDEAYLREHNVKHLSFHSYLRKLTGGVDRGKFVALENTSCRIKPGCKDHPPWPKGICSKCQPSAVTLNRQAYRHVDNVMFENPEIVERFLEYWRTSGHQRMGYLYGKYELHGDVPLGIRATVAVIYEPPQETARDKIVLLPDERENLVNELAQKLGLQKVGWIFTDLIAEDVSKGTVKHIRNISTHFLSAQECIMAGHLQNLHPNPFCVTGDSTNQVHMEGYAVSAQCMSLVRDNCLIPTKDMPQLGYVPESSDKQYVPDVYYKVSLFQLSFLSPV</sequence>
<name>A0A8S9WW51_APOLU</name>
<dbReference type="InterPro" id="IPR007717">
    <property type="entry name" value="NPL4_C"/>
</dbReference>
<dbReference type="InterPro" id="IPR037518">
    <property type="entry name" value="MPN"/>
</dbReference>
<dbReference type="EMBL" id="WIXP02000013">
    <property type="protein sequence ID" value="KAF6200449.1"/>
    <property type="molecule type" value="Genomic_DNA"/>
</dbReference>
<dbReference type="Pfam" id="PF05020">
    <property type="entry name" value="zf-NPL4"/>
    <property type="match status" value="1"/>
</dbReference>
<comment type="caution">
    <text evidence="4">The sequence shown here is derived from an EMBL/GenBank/DDBJ whole genome shotgun (WGS) entry which is preliminary data.</text>
</comment>
<dbReference type="PIRSF" id="PIRSF010052">
    <property type="entry name" value="Polyub_prc_Npl4"/>
    <property type="match status" value="1"/>
</dbReference>